<evidence type="ECO:0000256" key="1">
    <source>
        <dbReference type="SAM" id="MobiDB-lite"/>
    </source>
</evidence>
<feature type="region of interest" description="Disordered" evidence="1">
    <location>
        <begin position="62"/>
        <end position="105"/>
    </location>
</feature>
<keyword evidence="3" id="KW-1185">Reference proteome</keyword>
<reference evidence="2 3" key="1">
    <citation type="submission" date="2020-08" db="EMBL/GenBank/DDBJ databases">
        <title>Genomic Encyclopedia of Type Strains, Phase III (KMG-III): the genomes of soil and plant-associated and newly described type strains.</title>
        <authorList>
            <person name="Whitman W."/>
        </authorList>
    </citation>
    <scope>NUCLEOTIDE SEQUENCE [LARGE SCALE GENOMIC DNA]</scope>
    <source>
        <strain evidence="2 3">CECT 7247</strain>
    </source>
</reference>
<dbReference type="EMBL" id="JACHXO010000005">
    <property type="protein sequence ID" value="MBB3195497.1"/>
    <property type="molecule type" value="Genomic_DNA"/>
</dbReference>
<dbReference type="Proteomes" id="UP000574369">
    <property type="component" value="Unassembled WGS sequence"/>
</dbReference>
<proteinExistence type="predicted"/>
<name>A0ABR6GTR9_9BURK</name>
<evidence type="ECO:0000313" key="2">
    <source>
        <dbReference type="EMBL" id="MBB3195497.1"/>
    </source>
</evidence>
<gene>
    <name evidence="2" type="ORF">FHS28_002903</name>
</gene>
<evidence type="ECO:0000313" key="3">
    <source>
        <dbReference type="Proteomes" id="UP000574369"/>
    </source>
</evidence>
<protein>
    <submittedName>
        <fullName evidence="2">Uncharacterized protein</fullName>
    </submittedName>
</protein>
<organism evidence="2 3">
    <name type="scientific">Roseateles terrae</name>
    <dbReference type="NCBI Taxonomy" id="431060"/>
    <lineage>
        <taxon>Bacteria</taxon>
        <taxon>Pseudomonadati</taxon>
        <taxon>Pseudomonadota</taxon>
        <taxon>Betaproteobacteria</taxon>
        <taxon>Burkholderiales</taxon>
        <taxon>Sphaerotilaceae</taxon>
        <taxon>Roseateles</taxon>
    </lineage>
</organism>
<sequence>MTERVTERVLAMAMAPGSVREQAKDLARGPAKDRVLVLVLVLARVQARVQVPAPPLVQVPERPTAAAQPGWLCPSLSPSLPHRPSATLPPAGRQCRNSKAGGGSS</sequence>
<dbReference type="RefSeq" id="WP_184294885.1">
    <property type="nucleotide sequence ID" value="NZ_JACHXO010000005.1"/>
</dbReference>
<comment type="caution">
    <text evidence="2">The sequence shown here is derived from an EMBL/GenBank/DDBJ whole genome shotgun (WGS) entry which is preliminary data.</text>
</comment>
<accession>A0ABR6GTR9</accession>